<dbReference type="Pfam" id="PF01522">
    <property type="entry name" value="Polysacc_deac_1"/>
    <property type="match status" value="1"/>
</dbReference>
<feature type="domain" description="G8" evidence="4">
    <location>
        <begin position="43"/>
        <end position="172"/>
    </location>
</feature>
<organism evidence="7 8">
    <name type="scientific">Chlorella sorokiniana</name>
    <name type="common">Freshwater green alga</name>
    <dbReference type="NCBI Taxonomy" id="3076"/>
    <lineage>
        <taxon>Eukaryota</taxon>
        <taxon>Viridiplantae</taxon>
        <taxon>Chlorophyta</taxon>
        <taxon>core chlorophytes</taxon>
        <taxon>Trebouxiophyceae</taxon>
        <taxon>Chlorellales</taxon>
        <taxon>Chlorellaceae</taxon>
        <taxon>Chlorella clade</taxon>
        <taxon>Chlorella</taxon>
    </lineage>
</organism>
<dbReference type="InterPro" id="IPR052387">
    <property type="entry name" value="Fibrocystin"/>
</dbReference>
<dbReference type="PROSITE" id="PS51677">
    <property type="entry name" value="NODB"/>
    <property type="match status" value="1"/>
</dbReference>
<dbReference type="Pfam" id="PF10162">
    <property type="entry name" value="G8"/>
    <property type="match status" value="1"/>
</dbReference>
<dbReference type="AlphaFoldDB" id="A0A2P6U0M4"/>
<dbReference type="InterPro" id="IPR019316">
    <property type="entry name" value="G8_domain"/>
</dbReference>
<dbReference type="InterPro" id="IPR055401">
    <property type="entry name" value="CEMIP_beta-hel_dom"/>
</dbReference>
<dbReference type="OrthoDB" id="1938337at2759"/>
<evidence type="ECO:0000256" key="1">
    <source>
        <dbReference type="ARBA" id="ARBA00022729"/>
    </source>
</evidence>
<evidence type="ECO:0000256" key="2">
    <source>
        <dbReference type="ARBA" id="ARBA00023180"/>
    </source>
</evidence>
<dbReference type="Pfam" id="PF00722">
    <property type="entry name" value="Glyco_hydro_16"/>
    <property type="match status" value="1"/>
</dbReference>
<dbReference type="Proteomes" id="UP000239899">
    <property type="component" value="Unassembled WGS sequence"/>
</dbReference>
<dbReference type="GO" id="GO:0004553">
    <property type="term" value="F:hydrolase activity, hydrolyzing O-glycosyl compounds"/>
    <property type="evidence" value="ECO:0007669"/>
    <property type="project" value="InterPro"/>
</dbReference>
<evidence type="ECO:0000256" key="3">
    <source>
        <dbReference type="SAM" id="SignalP"/>
    </source>
</evidence>
<dbReference type="PROSITE" id="PS51484">
    <property type="entry name" value="G8"/>
    <property type="match status" value="1"/>
</dbReference>
<keyword evidence="1 3" id="KW-0732">Signal</keyword>
<dbReference type="CDD" id="cd08023">
    <property type="entry name" value="GH16_laminarinase_like"/>
    <property type="match status" value="1"/>
</dbReference>
<feature type="chain" id="PRO_5015154657" evidence="3">
    <location>
        <begin position="36"/>
        <end position="1260"/>
    </location>
</feature>
<comment type="caution">
    <text evidence="7">The sequence shown here is derived from an EMBL/GenBank/DDBJ whole genome shotgun (WGS) entry which is preliminary data.</text>
</comment>
<evidence type="ECO:0000259" key="5">
    <source>
        <dbReference type="PROSITE" id="PS51677"/>
    </source>
</evidence>
<dbReference type="Gene3D" id="3.20.20.370">
    <property type="entry name" value="Glycoside hydrolase/deacetylase"/>
    <property type="match status" value="1"/>
</dbReference>
<dbReference type="InterPro" id="IPR000757">
    <property type="entry name" value="Beta-glucanase-like"/>
</dbReference>
<dbReference type="PROSITE" id="PS51762">
    <property type="entry name" value="GH16_2"/>
    <property type="match status" value="1"/>
</dbReference>
<reference evidence="7 8" key="1">
    <citation type="journal article" date="2018" name="Plant J.">
        <title>Genome sequences of Chlorella sorokiniana UTEX 1602 and Micractinium conductrix SAG 241.80: implications to maltose excretion by a green alga.</title>
        <authorList>
            <person name="Arriola M.B."/>
            <person name="Velmurugan N."/>
            <person name="Zhang Y."/>
            <person name="Plunkett M.H."/>
            <person name="Hondzo H."/>
            <person name="Barney B.M."/>
        </authorList>
    </citation>
    <scope>NUCLEOTIDE SEQUENCE [LARGE SCALE GENOMIC DNA]</scope>
    <source>
        <strain evidence="8">UTEX 1602</strain>
    </source>
</reference>
<keyword evidence="2" id="KW-0325">Glycoprotein</keyword>
<dbReference type="Pfam" id="PF24606">
    <property type="entry name" value="CEMIP_beta-hel"/>
    <property type="match status" value="1"/>
</dbReference>
<dbReference type="InterPro" id="IPR011330">
    <property type="entry name" value="Glyco_hydro/deAcase_b/a-brl"/>
</dbReference>
<keyword evidence="8" id="KW-1185">Reference proteome</keyword>
<dbReference type="PANTHER" id="PTHR46769">
    <property type="entry name" value="POLYCYSTIC KIDNEY AND HEPATIC DISEASE 1 (AUTOSOMAL RECESSIVE)-LIKE 1"/>
    <property type="match status" value="1"/>
</dbReference>
<dbReference type="GO" id="GO:0016810">
    <property type="term" value="F:hydrolase activity, acting on carbon-nitrogen (but not peptide) bonds"/>
    <property type="evidence" value="ECO:0007669"/>
    <property type="project" value="InterPro"/>
</dbReference>
<gene>
    <name evidence="7" type="ORF">C2E21_1929</name>
</gene>
<evidence type="ECO:0000313" key="8">
    <source>
        <dbReference type="Proteomes" id="UP000239899"/>
    </source>
</evidence>
<name>A0A2P6U0M4_CHLSO</name>
<evidence type="ECO:0000313" key="7">
    <source>
        <dbReference type="EMBL" id="PRW59867.1"/>
    </source>
</evidence>
<dbReference type="InterPro" id="IPR013320">
    <property type="entry name" value="ConA-like_dom_sf"/>
</dbReference>
<feature type="domain" description="NodB homology" evidence="5">
    <location>
        <begin position="968"/>
        <end position="1231"/>
    </location>
</feature>
<dbReference type="InterPro" id="IPR002509">
    <property type="entry name" value="NODB_dom"/>
</dbReference>
<dbReference type="CDD" id="cd10919">
    <property type="entry name" value="CE4_CDA_like"/>
    <property type="match status" value="1"/>
</dbReference>
<feature type="signal peptide" evidence="3">
    <location>
        <begin position="1"/>
        <end position="35"/>
    </location>
</feature>
<dbReference type="STRING" id="3076.A0A2P6U0M4"/>
<sequence>MKPPPRLRPPAAHRLAAATALAVAALLLLLPAASAGCTPPYEAQPGPYTLHVAHGETRELPNGLIIAPGERVLVEGTLRVVTGGVQVNGSLFFSSTTSSTLSAEWVAVGAGGALVAGSEACPLPAGVVATLQLRGGSVHPVAGHKALAVFPGGTLELHGSKGLDLPWTRLGATAAAAASELLLDPSAPPTSWAAGDRLAIASTDNDPYQTEAVTVIEVTGPRVRFTPPLRFKHFGEVTLGVDQRAEVALLSRSIRIVGADDTPGIGCHTIAYEGFTAFHAEGVEWANCGQAEPVHGRYPVHFHMAARVPAGYYVRACAVHGSNFRAYTLHGTQGMLLERNVAFDIKGHAFFIEDGAEWDNTLRGNLGMLARWPGVRPSATPLRRFAGNSAHSCRMCLEMEADAVDDGDWPAISPTSPPANWQPRNADGSWAETLIEGFTCHHSLVGYSANTGDPNGDTRFQRWDTRLRRSVLRQQDQIAVMAGFRLYDGPVHILNLTARGWPAGTAPLALRSSNGFQMAAASSVRGFRPEGASYRFLMQDTSGDGGRTASLRDTDGSLSGFPGATLLPHQPGTSLGFYHTPGCSAHPAFGLACPQPYVNLEIGGWDWAGGAPPAALTLTRANLSPGRTGAAGLAAQRLPSLAGGQLAPKASRGGRYFNAATGVGGVYLLSWGSAGEKQCYTARPQNVRVERGRLVLEAVRGTYQGSAVGCTNNNENSCAWTQPFTSGRVRTKLSPAGSWLYGRMEVRAQLPRGDFLWPAIWMLPTDNSYGVWAASGEIDIMEARGQARLTDTIEGTLHYSASWPNNVWRGSGRRRFAGTDFSAGMRDFALEWTAGTDGRPKLMRWLVDGQAFYEQRLDVMWNASSASPYTLPGQPWDKRMPLLINLAVGGGFFPSAEFGGFGSPAEYDAAAATWSRPCLEIEHIKRRAMLRLATTMLLLAVLQPLASGAEVRASTRAPGGLQPSETPQFILWSFDDEVNKDSTDAVLKVSEQRRNPNGCKVPLTWFACTSVFCDFQCDYAKKLHDAGHEIAVHTRTHAGLRFIYDRKTVEDEILGSRKDAQACGLPDGAVQGFRTPYLATSPTVREVLSKGGFRYDSSIGAKGGKDKMWPATLEKGVPYNCDLGGGSECLPNESYPGFWEVPLYTTVEHENLMDYCTVEGDGSKVAGCSAYEVLKKSLDEVLKKSLDEAYDSNRGPVTVGTHKAYMKDSEFSADVGKFLDYALSKPDVWVVTHQQLLDWMEAPVPASQMKSFMAQYDCST</sequence>
<dbReference type="SUPFAM" id="SSF49899">
    <property type="entry name" value="Concanavalin A-like lectins/glucanases"/>
    <property type="match status" value="1"/>
</dbReference>
<accession>A0A2P6U0M4</accession>
<protein>
    <submittedName>
        <fullName evidence="7">G8 domain-containing isoform A</fullName>
    </submittedName>
</protein>
<dbReference type="EMBL" id="LHPG02000003">
    <property type="protein sequence ID" value="PRW59867.1"/>
    <property type="molecule type" value="Genomic_DNA"/>
</dbReference>
<proteinExistence type="predicted"/>
<dbReference type="SUPFAM" id="SSF88713">
    <property type="entry name" value="Glycoside hydrolase/deacetylase"/>
    <property type="match status" value="1"/>
</dbReference>
<evidence type="ECO:0000259" key="4">
    <source>
        <dbReference type="PROSITE" id="PS51484"/>
    </source>
</evidence>
<dbReference type="SMART" id="SM01225">
    <property type="entry name" value="G8"/>
    <property type="match status" value="1"/>
</dbReference>
<dbReference type="GO" id="GO:0005975">
    <property type="term" value="P:carbohydrate metabolic process"/>
    <property type="evidence" value="ECO:0007669"/>
    <property type="project" value="InterPro"/>
</dbReference>
<dbReference type="Gene3D" id="2.60.120.200">
    <property type="match status" value="1"/>
</dbReference>
<dbReference type="PANTHER" id="PTHR46769:SF2">
    <property type="entry name" value="FIBROCYSTIN-L ISOFORM 2 PRECURSOR-RELATED"/>
    <property type="match status" value="1"/>
</dbReference>
<evidence type="ECO:0000259" key="6">
    <source>
        <dbReference type="PROSITE" id="PS51762"/>
    </source>
</evidence>
<feature type="domain" description="GH16" evidence="6">
    <location>
        <begin position="605"/>
        <end position="923"/>
    </location>
</feature>